<sequence length="397" mass="42665">MPTSDRVVPDAAAATDNPRYPALWTMALATALLGIVALPRRSAQPADRAADRDGDHSRGASNGDGARKESPSHEGADAHRVAQTEQDRGRSADKPTEVPVEGWKDVLKRTYRDIGENRLTLVSAGVTFFVLLAIFPAIAALVSVYGLIADVSTINHQIEALRGVLPSGGVDIVAEQVKRLTEKGDTTLGLTALIGIALSVWSANGGVKHVFDALNLVYNEREQRGFFKLNLVSLAFTAGALLFVVLALAGIVAVPVAIQFLGLSGDAWWLALLRWPILFVIVILMLAVLYRYGPSRDAPRWRWVTPGGMFAAFLWLVGSLLFSWYVSNFGSYDKTYGSLGAAIGFMTWIWLSTTIVLLGAQLNAELEHQTAKDTTVGAPKPLGTRDARMADTVGAAA</sequence>
<keyword evidence="2" id="KW-1003">Cell membrane</keyword>
<accession>A0A2N9ARU9</accession>
<feature type="transmembrane region" description="Helical" evidence="7">
    <location>
        <begin position="267"/>
        <end position="291"/>
    </location>
</feature>
<evidence type="ECO:0000313" key="8">
    <source>
        <dbReference type="EMBL" id="SOR30033.1"/>
    </source>
</evidence>
<feature type="transmembrane region" description="Helical" evidence="7">
    <location>
        <begin position="188"/>
        <end position="211"/>
    </location>
</feature>
<dbReference type="Pfam" id="PF03631">
    <property type="entry name" value="Virul_fac_BrkB"/>
    <property type="match status" value="1"/>
</dbReference>
<reference evidence="9" key="1">
    <citation type="submission" date="2017-10" db="EMBL/GenBank/DDBJ databases">
        <authorList>
            <person name="Regsiter A."/>
            <person name="William W."/>
        </authorList>
    </citation>
    <scope>NUCLEOTIDE SEQUENCE [LARGE SCALE GENOMIC DNA]</scope>
</reference>
<evidence type="ECO:0000256" key="7">
    <source>
        <dbReference type="SAM" id="Phobius"/>
    </source>
</evidence>
<keyword evidence="5 7" id="KW-0472">Membrane</keyword>
<evidence type="ECO:0000256" key="4">
    <source>
        <dbReference type="ARBA" id="ARBA00022989"/>
    </source>
</evidence>
<organism evidence="8 9">
    <name type="scientific">Methylorubrum extorquens</name>
    <name type="common">Methylobacterium dichloromethanicum</name>
    <name type="synonym">Methylobacterium extorquens</name>
    <dbReference type="NCBI Taxonomy" id="408"/>
    <lineage>
        <taxon>Bacteria</taxon>
        <taxon>Pseudomonadati</taxon>
        <taxon>Pseudomonadota</taxon>
        <taxon>Alphaproteobacteria</taxon>
        <taxon>Hyphomicrobiales</taxon>
        <taxon>Methylobacteriaceae</taxon>
        <taxon>Methylorubrum</taxon>
    </lineage>
</organism>
<dbReference type="AlphaFoldDB" id="A0A2N9ARU9"/>
<name>A0A2N9ARU9_METEX</name>
<evidence type="ECO:0000256" key="5">
    <source>
        <dbReference type="ARBA" id="ARBA00023136"/>
    </source>
</evidence>
<feature type="transmembrane region" description="Helical" evidence="7">
    <location>
        <begin position="119"/>
        <end position="148"/>
    </location>
</feature>
<evidence type="ECO:0000256" key="6">
    <source>
        <dbReference type="SAM" id="MobiDB-lite"/>
    </source>
</evidence>
<feature type="transmembrane region" description="Helical" evidence="7">
    <location>
        <begin position="20"/>
        <end position="38"/>
    </location>
</feature>
<dbReference type="NCBIfam" id="TIGR00765">
    <property type="entry name" value="yihY_not_rbn"/>
    <property type="match status" value="1"/>
</dbReference>
<protein>
    <submittedName>
        <fullName evidence="8">Ribonuclease BN family protein</fullName>
    </submittedName>
</protein>
<feature type="compositionally biased region" description="Basic and acidic residues" evidence="6">
    <location>
        <begin position="65"/>
        <end position="97"/>
    </location>
</feature>
<feature type="region of interest" description="Disordered" evidence="6">
    <location>
        <begin position="43"/>
        <end position="97"/>
    </location>
</feature>
<keyword evidence="4 7" id="KW-1133">Transmembrane helix</keyword>
<feature type="transmembrane region" description="Helical" evidence="7">
    <location>
        <begin position="303"/>
        <end position="326"/>
    </location>
</feature>
<feature type="compositionally biased region" description="Basic and acidic residues" evidence="6">
    <location>
        <begin position="48"/>
        <end position="58"/>
    </location>
</feature>
<proteinExistence type="predicted"/>
<feature type="transmembrane region" description="Helical" evidence="7">
    <location>
        <begin position="338"/>
        <end position="360"/>
    </location>
</feature>
<evidence type="ECO:0000256" key="3">
    <source>
        <dbReference type="ARBA" id="ARBA00022692"/>
    </source>
</evidence>
<gene>
    <name evidence="8" type="ORF">TK0001_3431</name>
</gene>
<evidence type="ECO:0000313" key="9">
    <source>
        <dbReference type="Proteomes" id="UP000233769"/>
    </source>
</evidence>
<dbReference type="GO" id="GO:0005886">
    <property type="term" value="C:plasma membrane"/>
    <property type="evidence" value="ECO:0007669"/>
    <property type="project" value="UniProtKB-SubCell"/>
</dbReference>
<evidence type="ECO:0000256" key="1">
    <source>
        <dbReference type="ARBA" id="ARBA00004651"/>
    </source>
</evidence>
<dbReference type="EMBL" id="LT962688">
    <property type="protein sequence ID" value="SOR30033.1"/>
    <property type="molecule type" value="Genomic_DNA"/>
</dbReference>
<keyword evidence="3 7" id="KW-0812">Transmembrane</keyword>
<dbReference type="InterPro" id="IPR017039">
    <property type="entry name" value="Virul_fac_BrkB"/>
</dbReference>
<dbReference type="Proteomes" id="UP000233769">
    <property type="component" value="Chromosome tk0001"/>
</dbReference>
<feature type="transmembrane region" description="Helical" evidence="7">
    <location>
        <begin position="231"/>
        <end position="261"/>
    </location>
</feature>
<evidence type="ECO:0000256" key="2">
    <source>
        <dbReference type="ARBA" id="ARBA00022475"/>
    </source>
</evidence>
<dbReference type="PANTHER" id="PTHR30213:SF0">
    <property type="entry name" value="UPF0761 MEMBRANE PROTEIN YIHY"/>
    <property type="match status" value="1"/>
</dbReference>
<dbReference type="PANTHER" id="PTHR30213">
    <property type="entry name" value="INNER MEMBRANE PROTEIN YHJD"/>
    <property type="match status" value="1"/>
</dbReference>
<comment type="subcellular location">
    <subcellularLocation>
        <location evidence="1">Cell membrane</location>
        <topology evidence="1">Multi-pass membrane protein</topology>
    </subcellularLocation>
</comment>